<organism evidence="2 3">
    <name type="scientific">Gregarina niphandrodes</name>
    <name type="common">Septate eugregarine</name>
    <dbReference type="NCBI Taxonomy" id="110365"/>
    <lineage>
        <taxon>Eukaryota</taxon>
        <taxon>Sar</taxon>
        <taxon>Alveolata</taxon>
        <taxon>Apicomplexa</taxon>
        <taxon>Conoidasida</taxon>
        <taxon>Gregarinasina</taxon>
        <taxon>Eugregarinorida</taxon>
        <taxon>Gregarinidae</taxon>
        <taxon>Gregarina</taxon>
    </lineage>
</organism>
<comment type="caution">
    <text evidence="2">The sequence shown here is derived from an EMBL/GenBank/DDBJ whole genome shotgun (WGS) entry which is preliminary data.</text>
</comment>
<feature type="region of interest" description="Disordered" evidence="1">
    <location>
        <begin position="59"/>
        <end position="79"/>
    </location>
</feature>
<feature type="compositionally biased region" description="Basic and acidic residues" evidence="1">
    <location>
        <begin position="285"/>
        <end position="296"/>
    </location>
</feature>
<dbReference type="RefSeq" id="XP_011131746.1">
    <property type="nucleotide sequence ID" value="XM_011133444.1"/>
</dbReference>
<evidence type="ECO:0000256" key="1">
    <source>
        <dbReference type="SAM" id="MobiDB-lite"/>
    </source>
</evidence>
<evidence type="ECO:0000313" key="2">
    <source>
        <dbReference type="EMBL" id="EZG55158.1"/>
    </source>
</evidence>
<sequence length="743" mass="80882">MWLKHLVLLTAVLAEELQTPFTHGLRLGVVAADGVAAIPLEERVPEFPTLGKPSFVHWGRQARGSHQSSDESSQKAADQRTGLLSGLLSRLSFGFSAESSEESTEAGPSEAGPSEASAKLTGMYRPAAFEIRAPSFWKKANALQRDRLEKNIDYEGNVHNATAAVVGTADVGTAAVVGTAVVGTADGTSEPNMTQHRRLPESEQSNDETADERPDDKTPNGMRSSGERSGGEPSIFEAGIRFHSARGEGAGRRRLAEAPRGPLRGLFPFFGESVEGKRVEGKRVEGKSVEGLRDENAAGDESTEEELDTTTEQVDTTGEPPATTEPFTPGTGITFAYAADLPDLRPMRPGSINGLNRGISGRWQDYWSDNRDMQVLKSMRDAWRRNALLREVAFAKANFPEALAVRADGNQLFRDSTIPASTTTQTEWIPMPSSGNWGRLRALVAESSMAGSKWPSNGAGHMVEKVRPKFVESRVVQPLRNDQQVKGNYLQKGNSQEKGSYLNKETISETRSVTRSRLGLKGQQDAEQSTDQAAEQAAEQSTEQSAERFTEQYAAQSAEQYGVQSAAGDKEKAAGEKEKVAGDKERVAGEKRVQNSMVMSLRNEEATTAAAVAVAAGGGVGSTSTSKLRATYSSGQNIWLPDPASLYAPTMPTPGWRTDKTYPGRLIFKGDFVIPDWYNTEQIATQKQPFQVNEPVLAFKAQPYHGLEGSDRNYAFRDASLHPPQVPAFNKGWKPKRVYDSYY</sequence>
<dbReference type="GeneID" id="22914167"/>
<feature type="region of interest" description="Disordered" evidence="1">
    <location>
        <begin position="474"/>
        <end position="547"/>
    </location>
</feature>
<protein>
    <submittedName>
        <fullName evidence="2">Uncharacterized protein</fullName>
    </submittedName>
</protein>
<feature type="compositionally biased region" description="Low complexity" evidence="1">
    <location>
        <begin position="310"/>
        <end position="319"/>
    </location>
</feature>
<reference evidence="2" key="1">
    <citation type="submission" date="2013-12" db="EMBL/GenBank/DDBJ databases">
        <authorList>
            <person name="Omoto C.K."/>
            <person name="Sibley D."/>
            <person name="Venepally P."/>
            <person name="Hadjithomas M."/>
            <person name="Karamycheva S."/>
            <person name="Brunk B."/>
            <person name="Roos D."/>
            <person name="Caler E."/>
            <person name="Lorenzi H."/>
        </authorList>
    </citation>
    <scope>NUCLEOTIDE SEQUENCE</scope>
</reference>
<gene>
    <name evidence="2" type="ORF">GNI_116860</name>
</gene>
<keyword evidence="3" id="KW-1185">Reference proteome</keyword>
<feature type="region of interest" description="Disordered" evidence="1">
    <location>
        <begin position="285"/>
        <end position="330"/>
    </location>
</feature>
<evidence type="ECO:0000313" key="3">
    <source>
        <dbReference type="Proteomes" id="UP000019763"/>
    </source>
</evidence>
<feature type="region of interest" description="Disordered" evidence="1">
    <location>
        <begin position="98"/>
        <end position="117"/>
    </location>
</feature>
<feature type="compositionally biased region" description="Acidic residues" evidence="1">
    <location>
        <begin position="297"/>
        <end position="309"/>
    </location>
</feature>
<feature type="compositionally biased region" description="Polar residues" evidence="1">
    <location>
        <begin position="480"/>
        <end position="515"/>
    </location>
</feature>
<feature type="region of interest" description="Disordered" evidence="1">
    <location>
        <begin position="565"/>
        <end position="584"/>
    </location>
</feature>
<proteinExistence type="predicted"/>
<dbReference type="EMBL" id="AFNH02000867">
    <property type="protein sequence ID" value="EZG55158.1"/>
    <property type="molecule type" value="Genomic_DNA"/>
</dbReference>
<dbReference type="AlphaFoldDB" id="A0A023B2Q0"/>
<accession>A0A023B2Q0</accession>
<feature type="region of interest" description="Disordered" evidence="1">
    <location>
        <begin position="183"/>
        <end position="235"/>
    </location>
</feature>
<dbReference type="VEuPathDB" id="CryptoDB:GNI_116860"/>
<name>A0A023B2Q0_GRENI</name>
<feature type="compositionally biased region" description="Low complexity" evidence="1">
    <location>
        <begin position="523"/>
        <end position="544"/>
    </location>
</feature>
<dbReference type="Proteomes" id="UP000019763">
    <property type="component" value="Unassembled WGS sequence"/>
</dbReference>
<feature type="compositionally biased region" description="Basic and acidic residues" evidence="1">
    <location>
        <begin position="568"/>
        <end position="584"/>
    </location>
</feature>